<accession>A0A1B0CIB4</accession>
<dbReference type="VEuPathDB" id="VectorBase:LLONM1_003378"/>
<dbReference type="SUPFAM" id="SSF53335">
    <property type="entry name" value="S-adenosyl-L-methionine-dependent methyltransferases"/>
    <property type="match status" value="1"/>
</dbReference>
<reference evidence="8" key="3">
    <citation type="submission" date="2020-05" db="UniProtKB">
        <authorList>
            <consortium name="EnsemblMetazoa"/>
        </authorList>
    </citation>
    <scope>IDENTIFICATION</scope>
    <source>
        <strain evidence="8">Jacobina</strain>
    </source>
</reference>
<protein>
    <recommendedName>
        <fullName evidence="3">Arginine-hydroxylase NDUFAF5, mitochondrial</fullName>
    </recommendedName>
    <alternativeName>
        <fullName evidence="4">NADH dehydrogenase [ubiquinone] 1 alpha subcomplex assembly factor 5</fullName>
    </alternativeName>
    <alternativeName>
        <fullName evidence="5">Putative methyltransferase NDUFAF5</fullName>
    </alternativeName>
</protein>
<dbReference type="EMBL" id="GITU01005510">
    <property type="protein sequence ID" value="MBC1174213.1"/>
    <property type="molecule type" value="Transcribed_RNA"/>
</dbReference>
<organism evidence="8 9">
    <name type="scientific">Lutzomyia longipalpis</name>
    <name type="common">Sand fly</name>
    <dbReference type="NCBI Taxonomy" id="7200"/>
    <lineage>
        <taxon>Eukaryota</taxon>
        <taxon>Metazoa</taxon>
        <taxon>Ecdysozoa</taxon>
        <taxon>Arthropoda</taxon>
        <taxon>Hexapoda</taxon>
        <taxon>Insecta</taxon>
        <taxon>Pterygota</taxon>
        <taxon>Neoptera</taxon>
        <taxon>Endopterygota</taxon>
        <taxon>Diptera</taxon>
        <taxon>Nematocera</taxon>
        <taxon>Psychodoidea</taxon>
        <taxon>Psychodidae</taxon>
        <taxon>Lutzomyia</taxon>
        <taxon>Lutzomyia</taxon>
    </lineage>
</organism>
<reference evidence="9" key="1">
    <citation type="submission" date="2012-05" db="EMBL/GenBank/DDBJ databases">
        <title>Whole Genome Assembly of Lutzomyia longipalpis.</title>
        <authorList>
            <person name="Richards S."/>
            <person name="Qu C."/>
            <person name="Dillon R."/>
            <person name="Worley K."/>
            <person name="Scherer S."/>
            <person name="Batterton M."/>
            <person name="Taylor A."/>
            <person name="Hawes A."/>
            <person name="Hernandez B."/>
            <person name="Kovar C."/>
            <person name="Mandapat C."/>
            <person name="Pham C."/>
            <person name="Qu C."/>
            <person name="Jing C."/>
            <person name="Bess C."/>
            <person name="Bandaranaike D."/>
            <person name="Ngo D."/>
            <person name="Ongeri F."/>
            <person name="Arias F."/>
            <person name="Lara F."/>
            <person name="Weissenberger G."/>
            <person name="Kamau G."/>
            <person name="Han H."/>
            <person name="Shen H."/>
            <person name="Dinh H."/>
            <person name="Khalil I."/>
            <person name="Jones J."/>
            <person name="Shafer J."/>
            <person name="Jayaseelan J."/>
            <person name="Quiroz J."/>
            <person name="Blankenburg K."/>
            <person name="Nguyen L."/>
            <person name="Jackson L."/>
            <person name="Francisco L."/>
            <person name="Tang L.-Y."/>
            <person name="Pu L.-L."/>
            <person name="Perales L."/>
            <person name="Lorensuhewa L."/>
            <person name="Munidasa M."/>
            <person name="Coyle M."/>
            <person name="Taylor M."/>
            <person name="Puazo M."/>
            <person name="Firestine M."/>
            <person name="Scheel M."/>
            <person name="Javaid M."/>
            <person name="Wang M."/>
            <person name="Li M."/>
            <person name="Tabassum N."/>
            <person name="Saada N."/>
            <person name="Osuji N."/>
            <person name="Aqrawi P."/>
            <person name="Fu Q."/>
            <person name="Thornton R."/>
            <person name="Raj R."/>
            <person name="Goodspeed R."/>
            <person name="Mata R."/>
            <person name="Najjar R."/>
            <person name="Gubbala S."/>
            <person name="Lee S."/>
            <person name="Denson S."/>
            <person name="Patil S."/>
            <person name="Macmil S."/>
            <person name="Qi S."/>
            <person name="Matskevitch T."/>
            <person name="Palculict T."/>
            <person name="Mathew T."/>
            <person name="Vee V."/>
            <person name="Velamala V."/>
            <person name="Korchina V."/>
            <person name="Cai W."/>
            <person name="Liu W."/>
            <person name="Dai W."/>
            <person name="Zou X."/>
            <person name="Zhu Y."/>
            <person name="Zhang Y."/>
            <person name="Wu Y.-Q."/>
            <person name="Xin Y."/>
            <person name="Nazarath L."/>
            <person name="Kovar C."/>
            <person name="Han Y."/>
            <person name="Muzny D."/>
            <person name="Gibbs R."/>
        </authorList>
    </citation>
    <scope>NUCLEOTIDE SEQUENCE [LARGE SCALE GENOMIC DNA]</scope>
    <source>
        <strain evidence="9">Jacobina</strain>
    </source>
</reference>
<dbReference type="GO" id="GO:0032981">
    <property type="term" value="P:mitochondrial respiratory chain complex I assembly"/>
    <property type="evidence" value="ECO:0007669"/>
    <property type="project" value="TreeGrafter"/>
</dbReference>
<evidence type="ECO:0000256" key="5">
    <source>
        <dbReference type="ARBA" id="ARBA00042549"/>
    </source>
</evidence>
<feature type="domain" description="Methyltransferase type 11" evidence="6">
    <location>
        <begin position="96"/>
        <end position="190"/>
    </location>
</feature>
<dbReference type="GO" id="GO:0005739">
    <property type="term" value="C:mitochondrion"/>
    <property type="evidence" value="ECO:0007669"/>
    <property type="project" value="TreeGrafter"/>
</dbReference>
<evidence type="ECO:0000313" key="9">
    <source>
        <dbReference type="Proteomes" id="UP000092461"/>
    </source>
</evidence>
<name>A0A1B0CIB4_LUTLO</name>
<dbReference type="InterPro" id="IPR029063">
    <property type="entry name" value="SAM-dependent_MTases_sf"/>
</dbReference>
<dbReference type="VEuPathDB" id="VectorBase:LLOJ004176"/>
<reference evidence="7" key="2">
    <citation type="journal article" date="2020" name="BMC">
        <title>Leishmania infection induces a limited differential gene expression in the sand fly midgut.</title>
        <authorList>
            <person name="Coutinho-Abreu I.V."/>
            <person name="Serafim T.D."/>
            <person name="Meneses C."/>
            <person name="Kamhawi S."/>
            <person name="Oliveira F."/>
            <person name="Valenzuela J.G."/>
        </authorList>
    </citation>
    <scope>NUCLEOTIDE SEQUENCE</scope>
    <source>
        <strain evidence="7">Jacobina</strain>
        <tissue evidence="7">Midgut</tissue>
    </source>
</reference>
<keyword evidence="9" id="KW-1185">Reference proteome</keyword>
<dbReference type="Gene3D" id="3.40.50.150">
    <property type="entry name" value="Vaccinia Virus protein VP39"/>
    <property type="match status" value="1"/>
</dbReference>
<dbReference type="PANTHER" id="PTHR13090:SF1">
    <property type="entry name" value="ARGININE-HYDROXYLASE NDUFAF5, MITOCHONDRIAL"/>
    <property type="match status" value="1"/>
</dbReference>
<dbReference type="GO" id="GO:0008757">
    <property type="term" value="F:S-adenosylmethionine-dependent methyltransferase activity"/>
    <property type="evidence" value="ECO:0007669"/>
    <property type="project" value="InterPro"/>
</dbReference>
<dbReference type="Proteomes" id="UP000092461">
    <property type="component" value="Unassembled WGS sequence"/>
</dbReference>
<sequence length="345" mass="38484">MLIILKNYISALPAIGKCAGSLLDVTVCAPRTCHCAVVRNYSFDPVNIFDRKAKRIQRERAALREDVDVYDYIKDEVGYRLADRVFDVKKQFKVAVDLGTNRGFVSRHILADTVEHLMMCEMSPTMLGQAQSTPGVKVTKIEVDEETFSEDIADESVDLVISNLSLHWINDLPGCFVRIMKCLRPDGVFMASLFGGETLYELRSALQLAEMERRGGIAPHISPFAHIRDIGGLLNRAGFTMLTIDTDEIVVGYPTMFELMWDLKGMAENNAAFNRPLHLHRDTLLAASAIYSQMYKKPDGGIPATFQVIYLVAWKPSPNQPKALARGSGQVSLKDLDKVVEGKIK</sequence>
<dbReference type="InterPro" id="IPR050602">
    <property type="entry name" value="Malonyl-ACP_OMT"/>
</dbReference>
<proteinExistence type="predicted"/>
<keyword evidence="2 7" id="KW-0808">Transferase</keyword>
<dbReference type="GO" id="GO:0032259">
    <property type="term" value="P:methylation"/>
    <property type="evidence" value="ECO:0007669"/>
    <property type="project" value="UniProtKB-KW"/>
</dbReference>
<dbReference type="EMBL" id="AJWK01013177">
    <property type="status" value="NOT_ANNOTATED_CDS"/>
    <property type="molecule type" value="Genomic_DNA"/>
</dbReference>
<evidence type="ECO:0000256" key="1">
    <source>
        <dbReference type="ARBA" id="ARBA00022603"/>
    </source>
</evidence>
<evidence type="ECO:0000256" key="2">
    <source>
        <dbReference type="ARBA" id="ARBA00022679"/>
    </source>
</evidence>
<evidence type="ECO:0000256" key="3">
    <source>
        <dbReference type="ARBA" id="ARBA00040937"/>
    </source>
</evidence>
<keyword evidence="1 7" id="KW-0489">Methyltransferase</keyword>
<evidence type="ECO:0000313" key="8">
    <source>
        <dbReference type="EnsemblMetazoa" id="LLOJ004176-PA"/>
    </source>
</evidence>
<evidence type="ECO:0000259" key="6">
    <source>
        <dbReference type="Pfam" id="PF08241"/>
    </source>
</evidence>
<dbReference type="InterPro" id="IPR013216">
    <property type="entry name" value="Methyltransf_11"/>
</dbReference>
<dbReference type="Pfam" id="PF08241">
    <property type="entry name" value="Methyltransf_11"/>
    <property type="match status" value="1"/>
</dbReference>
<dbReference type="PANTHER" id="PTHR13090">
    <property type="entry name" value="ARGININE-HYDROXYLASE NDUFAF5, MITOCHONDRIAL"/>
    <property type="match status" value="1"/>
</dbReference>
<evidence type="ECO:0000256" key="4">
    <source>
        <dbReference type="ARBA" id="ARBA00041833"/>
    </source>
</evidence>
<evidence type="ECO:0000313" key="7">
    <source>
        <dbReference type="EMBL" id="MBC1174213.1"/>
    </source>
</evidence>
<dbReference type="EnsemblMetazoa" id="LLOJ004176-RA">
    <property type="protein sequence ID" value="LLOJ004176-PA"/>
    <property type="gene ID" value="LLOJ004176"/>
</dbReference>
<dbReference type="CDD" id="cd02440">
    <property type="entry name" value="AdoMet_MTases"/>
    <property type="match status" value="1"/>
</dbReference>
<dbReference type="AlphaFoldDB" id="A0A1B0CIB4"/>